<evidence type="ECO:0000256" key="3">
    <source>
        <dbReference type="ARBA" id="ARBA00022982"/>
    </source>
</evidence>
<proteinExistence type="predicted"/>
<dbReference type="CDD" id="cd00729">
    <property type="entry name" value="rubredoxin_SM"/>
    <property type="match status" value="1"/>
</dbReference>
<dbReference type="Pfam" id="PF21349">
    <property type="entry name" value="RUBY_RBDX"/>
    <property type="match status" value="1"/>
</dbReference>
<gene>
    <name evidence="6" type="ORF">KIPB_001163</name>
</gene>
<dbReference type="PROSITE" id="PS50903">
    <property type="entry name" value="RUBREDOXIN_LIKE"/>
    <property type="match status" value="1"/>
</dbReference>
<dbReference type="SUPFAM" id="SSF57802">
    <property type="entry name" value="Rubredoxin-like"/>
    <property type="match status" value="1"/>
</dbReference>
<keyword evidence="3" id="KW-0249">Electron transport</keyword>
<evidence type="ECO:0000313" key="7">
    <source>
        <dbReference type="Proteomes" id="UP000265618"/>
    </source>
</evidence>
<evidence type="ECO:0000259" key="5">
    <source>
        <dbReference type="PROSITE" id="PS50903"/>
    </source>
</evidence>
<keyword evidence="1" id="KW-0813">Transport</keyword>
<evidence type="ECO:0000256" key="1">
    <source>
        <dbReference type="ARBA" id="ARBA00022448"/>
    </source>
</evidence>
<dbReference type="InterPro" id="IPR048574">
    <property type="entry name" value="RUBY_RBDX"/>
</dbReference>
<name>A0A9K3CPP6_9EUKA</name>
<dbReference type="EMBL" id="BDIP01000156">
    <property type="protein sequence ID" value="GIQ80372.1"/>
    <property type="molecule type" value="Genomic_DNA"/>
</dbReference>
<dbReference type="PANTHER" id="PTHR43865:SF1">
    <property type="entry name" value="RUBRERYTHRIN-RELATED"/>
    <property type="match status" value="1"/>
</dbReference>
<accession>A0A9K3CPP6</accession>
<feature type="domain" description="Rubredoxin-like" evidence="5">
    <location>
        <begin position="41"/>
        <end position="75"/>
    </location>
</feature>
<dbReference type="Gene3D" id="2.20.28.10">
    <property type="match status" value="1"/>
</dbReference>
<evidence type="ECO:0000256" key="2">
    <source>
        <dbReference type="ARBA" id="ARBA00022723"/>
    </source>
</evidence>
<dbReference type="GO" id="GO:0005506">
    <property type="term" value="F:iron ion binding"/>
    <property type="evidence" value="ECO:0007669"/>
    <property type="project" value="InterPro"/>
</dbReference>
<dbReference type="Proteomes" id="UP000265618">
    <property type="component" value="Unassembled WGS sequence"/>
</dbReference>
<dbReference type="InterPro" id="IPR052364">
    <property type="entry name" value="Rubrerythrin"/>
</dbReference>
<dbReference type="AlphaFoldDB" id="A0A9K3CPP6"/>
<dbReference type="PANTHER" id="PTHR43865">
    <property type="entry name" value="RUBRERYTHRIN-RELATED"/>
    <property type="match status" value="1"/>
</dbReference>
<evidence type="ECO:0000313" key="6">
    <source>
        <dbReference type="EMBL" id="GIQ80372.1"/>
    </source>
</evidence>
<organism evidence="6 7">
    <name type="scientific">Kipferlia bialata</name>
    <dbReference type="NCBI Taxonomy" id="797122"/>
    <lineage>
        <taxon>Eukaryota</taxon>
        <taxon>Metamonada</taxon>
        <taxon>Carpediemonas-like organisms</taxon>
        <taxon>Kipferlia</taxon>
    </lineage>
</organism>
<reference evidence="6 7" key="1">
    <citation type="journal article" date="2018" name="PLoS ONE">
        <title>The draft genome of Kipferlia bialata reveals reductive genome evolution in fornicate parasites.</title>
        <authorList>
            <person name="Tanifuji G."/>
            <person name="Takabayashi S."/>
            <person name="Kume K."/>
            <person name="Takagi M."/>
            <person name="Nakayama T."/>
            <person name="Kamikawa R."/>
            <person name="Inagaki Y."/>
            <person name="Hashimoto T."/>
        </authorList>
    </citation>
    <scope>NUCLEOTIDE SEQUENCE [LARGE SCALE GENOMIC DNA]</scope>
    <source>
        <strain evidence="6">NY0173</strain>
    </source>
</reference>
<evidence type="ECO:0000256" key="4">
    <source>
        <dbReference type="ARBA" id="ARBA00023004"/>
    </source>
</evidence>
<dbReference type="OrthoDB" id="10257359at2759"/>
<dbReference type="InterPro" id="IPR024934">
    <property type="entry name" value="Rubredoxin-like_dom"/>
</dbReference>
<keyword evidence="2" id="KW-0479">Metal-binding</keyword>
<sequence length="79" mass="9246">MGRSTMYHLQCIQTVEAEHERRYKAFLSNIEDGSVFEKKEEVYWQCRNCGHVHHGKKAPGKCPTCDHPQAYFEVRAANY</sequence>
<comment type="caution">
    <text evidence="6">The sequence shown here is derived from an EMBL/GenBank/DDBJ whole genome shotgun (WGS) entry which is preliminary data.</text>
</comment>
<protein>
    <recommendedName>
        <fullName evidence="5">Rubredoxin-like domain-containing protein</fullName>
    </recommendedName>
</protein>
<keyword evidence="4" id="KW-0408">Iron</keyword>
<keyword evidence="7" id="KW-1185">Reference proteome</keyword>
<dbReference type="FunFam" id="2.20.28.10:FF:000018">
    <property type="entry name" value="Rubrerythrin"/>
    <property type="match status" value="1"/>
</dbReference>